<comment type="caution">
    <text evidence="3">The sequence shown here is derived from an EMBL/GenBank/DDBJ whole genome shotgun (WGS) entry which is preliminary data.</text>
</comment>
<reference evidence="4 5" key="1">
    <citation type="submission" date="2017-12" db="EMBL/GenBank/DDBJ databases">
        <authorList>
            <person name="Paulsen S."/>
            <person name="Gram L.K."/>
        </authorList>
    </citation>
    <scope>NUCLEOTIDE SEQUENCE [LARGE SCALE GENOMIC DNA]</scope>
    <source>
        <strain evidence="3 5">S2231</strain>
        <strain evidence="2 4">S2233</strain>
    </source>
</reference>
<feature type="domain" description="N-acetyltransferase" evidence="1">
    <location>
        <begin position="26"/>
        <end position="131"/>
    </location>
</feature>
<evidence type="ECO:0000313" key="5">
    <source>
        <dbReference type="Proteomes" id="UP000307706"/>
    </source>
</evidence>
<dbReference type="EMBL" id="PNCL01000023">
    <property type="protein sequence ID" value="TMP60578.1"/>
    <property type="molecule type" value="Genomic_DNA"/>
</dbReference>
<dbReference type="InterPro" id="IPR016181">
    <property type="entry name" value="Acyl_CoA_acyltransferase"/>
</dbReference>
<dbReference type="Proteomes" id="UP000305730">
    <property type="component" value="Unassembled WGS sequence"/>
</dbReference>
<protein>
    <recommendedName>
        <fullName evidence="1">N-acetyltransferase domain-containing protein</fullName>
    </recommendedName>
</protein>
<evidence type="ECO:0000313" key="4">
    <source>
        <dbReference type="Proteomes" id="UP000305730"/>
    </source>
</evidence>
<dbReference type="GO" id="GO:0016747">
    <property type="term" value="F:acyltransferase activity, transferring groups other than amino-acyl groups"/>
    <property type="evidence" value="ECO:0007669"/>
    <property type="project" value="InterPro"/>
</dbReference>
<dbReference type="Gene3D" id="3.40.630.30">
    <property type="match status" value="1"/>
</dbReference>
<dbReference type="EMBL" id="PNCK01000047">
    <property type="protein sequence ID" value="TMP41801.1"/>
    <property type="molecule type" value="Genomic_DNA"/>
</dbReference>
<evidence type="ECO:0000313" key="2">
    <source>
        <dbReference type="EMBL" id="TMP41801.1"/>
    </source>
</evidence>
<name>A0A5S3XTT2_9GAMM</name>
<dbReference type="OrthoDB" id="5242221at2"/>
<evidence type="ECO:0000259" key="1">
    <source>
        <dbReference type="Pfam" id="PF13302"/>
    </source>
</evidence>
<reference evidence="4 5" key="2">
    <citation type="submission" date="2019-06" db="EMBL/GenBank/DDBJ databases">
        <title>Co-occurence of chitin degradation, pigmentation and bioactivity in marine Pseudoalteromonas.</title>
        <authorList>
            <person name="Sonnenschein E.C."/>
            <person name="Bech P.K."/>
        </authorList>
    </citation>
    <scope>NUCLEOTIDE SEQUENCE [LARGE SCALE GENOMIC DNA]</scope>
    <source>
        <strain evidence="5">S2231</strain>
        <strain evidence="2 4">S2233</strain>
    </source>
</reference>
<dbReference type="AlphaFoldDB" id="A0A5S3XTT2"/>
<gene>
    <name evidence="3" type="ORF">CWB96_06315</name>
    <name evidence="2" type="ORF">CWB97_13625</name>
</gene>
<dbReference type="Proteomes" id="UP000307706">
    <property type="component" value="Unassembled WGS sequence"/>
</dbReference>
<sequence>MPPKSIQLEQLWPYRQQEGDEGRKAHFALIHSTLGFIGGDLEFQPEPTQGEQIEEQVKSCSTVSTVSTVSAHLPFWIGCDYQGQGFGKTGVELAVEHIRLLAPRLNIAQLATSAWVHNTASRRILQYVGFEEYGNVQDGGNKQEVFYCLGLHGASAISE</sequence>
<organism evidence="3 5">
    <name type="scientific">Pseudoalteromonas citrea</name>
    <dbReference type="NCBI Taxonomy" id="43655"/>
    <lineage>
        <taxon>Bacteria</taxon>
        <taxon>Pseudomonadati</taxon>
        <taxon>Pseudomonadota</taxon>
        <taxon>Gammaproteobacteria</taxon>
        <taxon>Alteromonadales</taxon>
        <taxon>Pseudoalteromonadaceae</taxon>
        <taxon>Pseudoalteromonas</taxon>
    </lineage>
</organism>
<dbReference type="SUPFAM" id="SSF55729">
    <property type="entry name" value="Acyl-CoA N-acyltransferases (Nat)"/>
    <property type="match status" value="1"/>
</dbReference>
<accession>A0A5S3XTT2</accession>
<dbReference type="InterPro" id="IPR000182">
    <property type="entry name" value="GNAT_dom"/>
</dbReference>
<dbReference type="Pfam" id="PF13302">
    <property type="entry name" value="Acetyltransf_3"/>
    <property type="match status" value="1"/>
</dbReference>
<proteinExistence type="predicted"/>
<evidence type="ECO:0000313" key="3">
    <source>
        <dbReference type="EMBL" id="TMP60578.1"/>
    </source>
</evidence>
<keyword evidence="4" id="KW-1185">Reference proteome</keyword>
<reference evidence="3" key="3">
    <citation type="submission" date="2019-09" db="EMBL/GenBank/DDBJ databases">
        <title>Co-occurence of chitin degradation, pigmentation and bioactivity in marine Pseudoalteromonas.</title>
        <authorList>
            <person name="Sonnenschein E.C."/>
            <person name="Bech P.K."/>
        </authorList>
    </citation>
    <scope>NUCLEOTIDE SEQUENCE</scope>
    <source>
        <strain evidence="3">S2231</strain>
    </source>
</reference>